<dbReference type="InterPro" id="IPR002372">
    <property type="entry name" value="PQQ_rpt_dom"/>
</dbReference>
<accession>A0AAE4B070</accession>
<feature type="transmembrane region" description="Helical" evidence="1">
    <location>
        <begin position="26"/>
        <end position="45"/>
    </location>
</feature>
<dbReference type="AlphaFoldDB" id="A0AAE4B070"/>
<feature type="domain" description="Pyrrolo-quinoline quinone repeat" evidence="2">
    <location>
        <begin position="187"/>
        <end position="288"/>
    </location>
</feature>
<reference evidence="3 4" key="1">
    <citation type="submission" date="2023-07" db="EMBL/GenBank/DDBJ databases">
        <title>Sequencing the genomes of 1000 actinobacteria strains.</title>
        <authorList>
            <person name="Klenk H.-P."/>
        </authorList>
    </citation>
    <scope>NUCLEOTIDE SEQUENCE [LARGE SCALE GENOMIC DNA]</scope>
    <source>
        <strain evidence="3 4">DSM 44709</strain>
    </source>
</reference>
<gene>
    <name evidence="3" type="ORF">J2S42_005943</name>
</gene>
<dbReference type="Pfam" id="PF13360">
    <property type="entry name" value="PQQ_2"/>
    <property type="match status" value="1"/>
</dbReference>
<evidence type="ECO:0000313" key="3">
    <source>
        <dbReference type="EMBL" id="MDQ0369274.1"/>
    </source>
</evidence>
<keyword evidence="1" id="KW-1133">Transmembrane helix</keyword>
<evidence type="ECO:0000259" key="2">
    <source>
        <dbReference type="Pfam" id="PF13360"/>
    </source>
</evidence>
<organism evidence="3 4">
    <name type="scientific">Catenuloplanes indicus</name>
    <dbReference type="NCBI Taxonomy" id="137267"/>
    <lineage>
        <taxon>Bacteria</taxon>
        <taxon>Bacillati</taxon>
        <taxon>Actinomycetota</taxon>
        <taxon>Actinomycetes</taxon>
        <taxon>Micromonosporales</taxon>
        <taxon>Micromonosporaceae</taxon>
        <taxon>Catenuloplanes</taxon>
    </lineage>
</organism>
<keyword evidence="1" id="KW-0812">Transmembrane</keyword>
<dbReference type="SUPFAM" id="SSF50998">
    <property type="entry name" value="Quinoprotein alcohol dehydrogenase-like"/>
    <property type="match status" value="1"/>
</dbReference>
<comment type="caution">
    <text evidence="3">The sequence shown here is derived from an EMBL/GenBank/DDBJ whole genome shotgun (WGS) entry which is preliminary data.</text>
</comment>
<dbReference type="Gene3D" id="2.130.10.10">
    <property type="entry name" value="YVTN repeat-like/Quinoprotein amine dehydrogenase"/>
    <property type="match status" value="1"/>
</dbReference>
<name>A0AAE4B070_9ACTN</name>
<keyword evidence="4" id="KW-1185">Reference proteome</keyword>
<dbReference type="InterPro" id="IPR015943">
    <property type="entry name" value="WD40/YVTN_repeat-like_dom_sf"/>
</dbReference>
<evidence type="ECO:0000313" key="4">
    <source>
        <dbReference type="Proteomes" id="UP001240236"/>
    </source>
</evidence>
<protein>
    <submittedName>
        <fullName evidence="3">Outer membrane protein assembly factor BamB</fullName>
    </submittedName>
</protein>
<dbReference type="InterPro" id="IPR011047">
    <property type="entry name" value="Quinoprotein_ADH-like_sf"/>
</dbReference>
<sequence length="438" mass="46057">MIELDLRADPVYETPAPRDWIHGSRWVAVVITLCLLATVAASVPLHRALSLTGAVTVPAGTDYTLTDRRLYTMQNGRDPVVSAFTLTGQRLWQARSRFTGDVSFQEAGDVLLVTGVNRSGRPETLGVDALTGAQRWTLPAQVVPLADGRTGLITTPLFHGDVPSGGGVVIAPADGRVISVAPTSTALRAVDLTDGRDLWSGTFGGSARRSTLPGTAEVVVAEPAGVRVLDARTGAVLRSVPLDGGFAIDELLVSQQLIIVQQARRGGGHTYAFRPDTLDQAWRIQLPGNMALGYGCDDVPCVTDMSTVGVLDPATGAVAYRIPAATLLRLGGHTLISPQSTGLDLSVVTAPDGTATPLPGWKLLLPNLGPAERATAPALLTRVGDGRAWLATLDRAGTPKELGSLAPEILDCQSASATVACRTGRQEIKTWQLRGVRP</sequence>
<dbReference type="RefSeq" id="WP_307244376.1">
    <property type="nucleotide sequence ID" value="NZ_JAUSUZ010000001.1"/>
</dbReference>
<dbReference type="EMBL" id="JAUSUZ010000001">
    <property type="protein sequence ID" value="MDQ0369274.1"/>
    <property type="molecule type" value="Genomic_DNA"/>
</dbReference>
<proteinExistence type="predicted"/>
<evidence type="ECO:0000256" key="1">
    <source>
        <dbReference type="SAM" id="Phobius"/>
    </source>
</evidence>
<keyword evidence="1" id="KW-0472">Membrane</keyword>
<dbReference type="Proteomes" id="UP001240236">
    <property type="component" value="Unassembled WGS sequence"/>
</dbReference>